<proteinExistence type="predicted"/>
<dbReference type="GO" id="GO:0016832">
    <property type="term" value="F:aldehyde-lyase activity"/>
    <property type="evidence" value="ECO:0007669"/>
    <property type="project" value="InterPro"/>
</dbReference>
<dbReference type="Pfam" id="PF01116">
    <property type="entry name" value="F_bP_aldolase"/>
    <property type="match status" value="1"/>
</dbReference>
<dbReference type="Gene3D" id="3.20.20.70">
    <property type="entry name" value="Aldolase class I"/>
    <property type="match status" value="1"/>
</dbReference>
<dbReference type="PANTHER" id="PTHR30304">
    <property type="entry name" value="D-TAGATOSE-1,6-BISPHOSPHATE ALDOLASE"/>
    <property type="match status" value="1"/>
</dbReference>
<dbReference type="EMBL" id="PFJH01000088">
    <property type="protein sequence ID" value="PIX68655.1"/>
    <property type="molecule type" value="Genomic_DNA"/>
</dbReference>
<dbReference type="InterPro" id="IPR000771">
    <property type="entry name" value="FBA_II"/>
</dbReference>
<dbReference type="GO" id="GO:0008270">
    <property type="term" value="F:zinc ion binding"/>
    <property type="evidence" value="ECO:0007669"/>
    <property type="project" value="InterPro"/>
</dbReference>
<comment type="caution">
    <text evidence="1">The sequence shown here is derived from an EMBL/GenBank/DDBJ whole genome shotgun (WGS) entry which is preliminary data.</text>
</comment>
<evidence type="ECO:0000313" key="2">
    <source>
        <dbReference type="Proteomes" id="UP000228500"/>
    </source>
</evidence>
<accession>A0A2M7LKQ0</accession>
<protein>
    <submittedName>
        <fullName evidence="1">Aldolase</fullName>
    </submittedName>
</protein>
<reference evidence="2" key="1">
    <citation type="submission" date="2017-09" db="EMBL/GenBank/DDBJ databases">
        <title>Depth-based differentiation of microbial function through sediment-hosted aquifers and enrichment of novel symbionts in the deep terrestrial subsurface.</title>
        <authorList>
            <person name="Probst A.J."/>
            <person name="Ladd B."/>
            <person name="Jarett J.K."/>
            <person name="Geller-Mcgrath D.E."/>
            <person name="Sieber C.M.K."/>
            <person name="Emerson J.B."/>
            <person name="Anantharaman K."/>
            <person name="Thomas B.C."/>
            <person name="Malmstrom R."/>
            <person name="Stieglmeier M."/>
            <person name="Klingl A."/>
            <person name="Woyke T."/>
            <person name="Ryan C.M."/>
            <person name="Banfield J.F."/>
        </authorList>
    </citation>
    <scope>NUCLEOTIDE SEQUENCE [LARGE SCALE GENOMIC DNA]</scope>
</reference>
<dbReference type="AlphaFoldDB" id="A0A2M7LKQ0"/>
<sequence>MTTIEELVYTSVFNSSEDEKNKSRLEIRKLAEQNGILPASIHDIYMRYGKGELKGFTLPAFNVRNLTFDFSRLLFRLMKEKKVGYAIFEITRGEVGYIGQTHDEFTTTVLTAAIAEEWVGPVYIQADHTQFSAEKYKQDPLGQLEIIKQFIKKAVEAGFYNIDIDASTLVDLEKSSLIDQQQENAKMTAVLLDYIREIEPKGITVSIGGEIGHIGGKNSTVEEYKAFMELVKNQQKSSVGLSKVSVQTGTSHGGTVLPDGTIKQAVVDFSVIESIGKVAKEVYGMGGVVQHGASTLPTTLFHRFPEVETLEIHLATGFQNIIFQHMPTELKKEIYAWLDVNCADERKEGQTDEQFYYKTRKKANGPFKEKIWKMEPSHKQTVMSALEEEVKLILHELKVENTV</sequence>
<organism evidence="1 2">
    <name type="scientific">Candidatus Roizmanbacteria bacterium CG_4_10_14_3_um_filter_39_13</name>
    <dbReference type="NCBI Taxonomy" id="1974831"/>
    <lineage>
        <taxon>Bacteria</taxon>
        <taxon>Candidatus Roizmaniibacteriota</taxon>
    </lineage>
</organism>
<dbReference type="GO" id="GO:0005975">
    <property type="term" value="P:carbohydrate metabolic process"/>
    <property type="evidence" value="ECO:0007669"/>
    <property type="project" value="InterPro"/>
</dbReference>
<dbReference type="SUPFAM" id="SSF51569">
    <property type="entry name" value="Aldolase"/>
    <property type="match status" value="1"/>
</dbReference>
<dbReference type="PANTHER" id="PTHR30304:SF0">
    <property type="entry name" value="D-TAGATOSE-1,6-BISPHOSPHATE ALDOLASE SUBUNIT GATY-RELATED"/>
    <property type="match status" value="1"/>
</dbReference>
<name>A0A2M7LKQ0_9BACT</name>
<dbReference type="InterPro" id="IPR013785">
    <property type="entry name" value="Aldolase_TIM"/>
</dbReference>
<evidence type="ECO:0000313" key="1">
    <source>
        <dbReference type="EMBL" id="PIX68655.1"/>
    </source>
</evidence>
<dbReference type="InterPro" id="IPR050246">
    <property type="entry name" value="Class_II_FBP_aldolase"/>
</dbReference>
<dbReference type="Proteomes" id="UP000228500">
    <property type="component" value="Unassembled WGS sequence"/>
</dbReference>
<gene>
    <name evidence="1" type="ORF">COZ40_02130</name>
</gene>